<sequence length="82" mass="9028">MCQLVSAHSLVELAAGIIRLQTGFRPWVPPRGETARSSACQQLIRATLTPATRLHPHAVQTAYTHTTNHTANNPKQHPNIEL</sequence>
<dbReference type="AlphaFoldDB" id="A0AAW1FNP8"/>
<evidence type="ECO:0000313" key="3">
    <source>
        <dbReference type="Proteomes" id="UP001488805"/>
    </source>
</evidence>
<feature type="compositionally biased region" description="Low complexity" evidence="1">
    <location>
        <begin position="63"/>
        <end position="73"/>
    </location>
</feature>
<keyword evidence="3" id="KW-1185">Reference proteome</keyword>
<gene>
    <name evidence="2" type="ORF">VZT92_007673</name>
</gene>
<dbReference type="EMBL" id="JBCEZU010000056">
    <property type="protein sequence ID" value="KAK9535284.1"/>
    <property type="molecule type" value="Genomic_DNA"/>
</dbReference>
<reference evidence="2 3" key="1">
    <citation type="journal article" date="2024" name="Genome Biol. Evol.">
        <title>Chromosome-level genome assembly of the viviparous eelpout Zoarces viviparus.</title>
        <authorList>
            <person name="Fuhrmann N."/>
            <person name="Brasseur M.V."/>
            <person name="Bakowski C.E."/>
            <person name="Podsiadlowski L."/>
            <person name="Prost S."/>
            <person name="Krehenwinkel H."/>
            <person name="Mayer C."/>
        </authorList>
    </citation>
    <scope>NUCLEOTIDE SEQUENCE [LARGE SCALE GENOMIC DNA]</scope>
    <source>
        <strain evidence="2">NO-MEL_2022_Ind0_liver</strain>
    </source>
</reference>
<accession>A0AAW1FNP8</accession>
<evidence type="ECO:0000313" key="2">
    <source>
        <dbReference type="EMBL" id="KAK9535284.1"/>
    </source>
</evidence>
<protein>
    <recommendedName>
        <fullName evidence="4">Secreted protein</fullName>
    </recommendedName>
</protein>
<dbReference type="Proteomes" id="UP001488805">
    <property type="component" value="Unassembled WGS sequence"/>
</dbReference>
<name>A0AAW1FNP8_ZOAVI</name>
<feature type="region of interest" description="Disordered" evidence="1">
    <location>
        <begin position="63"/>
        <end position="82"/>
    </location>
</feature>
<proteinExistence type="predicted"/>
<comment type="caution">
    <text evidence="2">The sequence shown here is derived from an EMBL/GenBank/DDBJ whole genome shotgun (WGS) entry which is preliminary data.</text>
</comment>
<evidence type="ECO:0000256" key="1">
    <source>
        <dbReference type="SAM" id="MobiDB-lite"/>
    </source>
</evidence>
<evidence type="ECO:0008006" key="4">
    <source>
        <dbReference type="Google" id="ProtNLM"/>
    </source>
</evidence>
<organism evidence="2 3">
    <name type="scientific">Zoarces viviparus</name>
    <name type="common">Viviparous eelpout</name>
    <name type="synonym">Blennius viviparus</name>
    <dbReference type="NCBI Taxonomy" id="48416"/>
    <lineage>
        <taxon>Eukaryota</taxon>
        <taxon>Metazoa</taxon>
        <taxon>Chordata</taxon>
        <taxon>Craniata</taxon>
        <taxon>Vertebrata</taxon>
        <taxon>Euteleostomi</taxon>
        <taxon>Actinopterygii</taxon>
        <taxon>Neopterygii</taxon>
        <taxon>Teleostei</taxon>
        <taxon>Neoteleostei</taxon>
        <taxon>Acanthomorphata</taxon>
        <taxon>Eupercaria</taxon>
        <taxon>Perciformes</taxon>
        <taxon>Cottioidei</taxon>
        <taxon>Zoarcales</taxon>
        <taxon>Zoarcidae</taxon>
        <taxon>Zoarcinae</taxon>
        <taxon>Zoarces</taxon>
    </lineage>
</organism>